<comment type="pathway">
    <text evidence="1 6">Glycan biosynthesis; glycogen metabolism.</text>
</comment>
<dbReference type="Pfam" id="PF19292">
    <property type="entry name" value="KPBB_C"/>
    <property type="match status" value="1"/>
</dbReference>
<dbReference type="InterPro" id="IPR012341">
    <property type="entry name" value="6hp_glycosidase-like_sf"/>
</dbReference>
<evidence type="ECO:0000256" key="5">
    <source>
        <dbReference type="ARBA" id="ARBA00023277"/>
    </source>
</evidence>
<dbReference type="PANTHER" id="PTHR10749">
    <property type="entry name" value="PHOSPHORYLASE B KINASE REGULATORY SUBUNIT"/>
    <property type="match status" value="1"/>
</dbReference>
<reference evidence="11" key="1">
    <citation type="submission" date="2025-08" db="UniProtKB">
        <authorList>
            <consortium name="RefSeq"/>
        </authorList>
    </citation>
    <scope>IDENTIFICATION</scope>
    <source>
        <tissue evidence="11">Testes</tissue>
    </source>
</reference>
<evidence type="ECO:0000256" key="4">
    <source>
        <dbReference type="ARBA" id="ARBA00022860"/>
    </source>
</evidence>
<keyword evidence="10" id="KW-1185">Reference proteome</keyword>
<feature type="domain" description="Phosphorylase b kinase regulatory subunit alpha/beta C-terminal" evidence="9">
    <location>
        <begin position="1013"/>
        <end position="1128"/>
    </location>
</feature>
<feature type="region of interest" description="Disordered" evidence="7">
    <location>
        <begin position="696"/>
        <end position="729"/>
    </location>
</feature>
<evidence type="ECO:0000256" key="7">
    <source>
        <dbReference type="SAM" id="MobiDB-lite"/>
    </source>
</evidence>
<comment type="similarity">
    <text evidence="2 6">Belongs to the phosphorylase b kinase regulatory chain family.</text>
</comment>
<dbReference type="Proteomes" id="UP000694865">
    <property type="component" value="Unplaced"/>
</dbReference>
<keyword evidence="6" id="KW-0449">Lipoprotein</keyword>
<dbReference type="InterPro" id="IPR045583">
    <property type="entry name" value="KPBA/B_C"/>
</dbReference>
<comment type="function">
    <text evidence="6">Phosphorylase b kinase catalyzes the phosphorylation of serine in certain substrates, including troponin I.</text>
</comment>
<feature type="domain" description="GH15-like" evidence="8">
    <location>
        <begin position="8"/>
        <end position="902"/>
    </location>
</feature>
<evidence type="ECO:0000256" key="2">
    <source>
        <dbReference type="ARBA" id="ARBA00007128"/>
    </source>
</evidence>
<keyword evidence="6" id="KW-0636">Prenylation</keyword>
<dbReference type="RefSeq" id="XP_002736188.1">
    <property type="nucleotide sequence ID" value="XM_002736142.2"/>
</dbReference>
<gene>
    <name evidence="11" type="primary">LOC100368228</name>
</gene>
<name>A0ABM0GS67_SACKO</name>
<evidence type="ECO:0000256" key="6">
    <source>
        <dbReference type="RuleBase" id="RU364123"/>
    </source>
</evidence>
<keyword evidence="3 6" id="KW-0321">Glycogen metabolism</keyword>
<keyword evidence="6" id="KW-1003">Cell membrane</keyword>
<dbReference type="PANTHER" id="PTHR10749:SF7">
    <property type="entry name" value="PHOSPHORYLASE B KINASE REGULATORY SUBUNIT ALPHA-RELATED"/>
    <property type="match status" value="1"/>
</dbReference>
<protein>
    <recommendedName>
        <fullName evidence="6">Phosphorylase b kinase regulatory subunit</fullName>
    </recommendedName>
</protein>
<sequence length="1203" mass="135598">MRSRSNSGVRLDYYQRVVQKVIFSNQDPITGLLPASEELRDAWVRDNVYSILCVWGLALAYRKNADLDEDKSKAFELEQSVVKLMRGILIAMIKQVHKVEAFKFSQNPKDALHAKYSIKTGDTVVGDYDWGHLQIDATSLYLLMLAQMTASGLQIIFTLDEVDFIQNMVFYIESSYRIADFGIWERGDKTNKGIPELNASSIGMAKAALEALSELNLFGARGGPASVIHVLPDETAKCAAVLESMLPRESKSKEVDAGLLSVISFPAFAVDNVDLVNITRQTIVDKLQGNYGCCRFLRDGYKTVKEDPNRLYYEPYELKVFENIECEWPVFWCYLLIDGIFQSNRTMISEYREVLNDVLYTCTDGTKVVPELYYVESHLVEKEYKEPHSQERVAGGKIPQMWGTSLYILSRLLQDNFLQVGELDPLNRRFCTEPKPDLVVQVAILAEDPVVQAALGKQDFYVQTISDVAPIQVHPARVLSHLYSQLGKNDHLGLSGRPSHDIGLLSTTKIYVLRDQIFVFTPQFFDQHQFYLALDNDLLVDMFKTDLAYLRYNWNELGRPTLTMTVTHSMLDKEQNLQAAVASTIRKLQTGYTNGVRVKLGRIQDFLSTSCYCRLTFLEGTTNGPDDSGGEEISRYMETLLFPTCPKPNLPAPNRTDSLAAPGPARSKMRRRSSVHGIVQRTRSVHVDQTETEIKIPAPGTWSPTHSPRLRRKKSETREVEHPATRPSWTDDQSVINMYKELDPVDLVEQLKDTTSLAEQADIVHYLYVAKGPKWDTEITGLPGCTVESLLIELYYKAGHMKHWSIVRHTAGMLGKRVEDLAQAATDLIVRQKQLTVGMPPEPREKVITAPLPPDELKKIIYTACGEDSSTAVLTQEILYYLAAFIKTEPALFNEMLRLRVGLIIQVMSTELARTLECTGEEAYEHLMNLSPYEIKCLLQHILSGKEFGVTSVHPTITNHSQARQLSIIGLPKEEITGIARIKHEVKTRRCSVIQPMSPPGTSIEKLEEVLPSEKQGQWLRRRRLDGALNRVPVGFYEKLWKVLEKCQGLSIEGHMLWQGMTSEMTAGEFKFALSVETVLNRVPQPEYRQLLVEALMVMSLIVENDYATNLGGIIAVDKLVYEANEIFLKQQAEVDGDATLCCVRKDPSFAKPDVPLCGGSAGICQHFYDSAPSGRYGTMTYLAKSAAIMLHFHDHKNDCVIS</sequence>
<comment type="subcellular location">
    <subcellularLocation>
        <location evidence="6">Cell membrane</location>
        <topology evidence="6">Lipid-anchor</topology>
        <orientation evidence="6">Cytoplasmic side</orientation>
    </subcellularLocation>
</comment>
<keyword evidence="5 6" id="KW-0119">Carbohydrate metabolism</keyword>
<accession>A0ABM0GS67</accession>
<dbReference type="InterPro" id="IPR008734">
    <property type="entry name" value="PHK_A/B_su"/>
</dbReference>
<organism evidence="10 11">
    <name type="scientific">Saccoglossus kowalevskii</name>
    <name type="common">Acorn worm</name>
    <dbReference type="NCBI Taxonomy" id="10224"/>
    <lineage>
        <taxon>Eukaryota</taxon>
        <taxon>Metazoa</taxon>
        <taxon>Hemichordata</taxon>
        <taxon>Enteropneusta</taxon>
        <taxon>Harrimaniidae</taxon>
        <taxon>Saccoglossus</taxon>
    </lineage>
</organism>
<dbReference type="Pfam" id="PF00723">
    <property type="entry name" value="Glyco_hydro_15"/>
    <property type="match status" value="1"/>
</dbReference>
<evidence type="ECO:0000259" key="9">
    <source>
        <dbReference type="Pfam" id="PF19292"/>
    </source>
</evidence>
<evidence type="ECO:0000313" key="10">
    <source>
        <dbReference type="Proteomes" id="UP000694865"/>
    </source>
</evidence>
<evidence type="ECO:0000256" key="3">
    <source>
        <dbReference type="ARBA" id="ARBA00022600"/>
    </source>
</evidence>
<evidence type="ECO:0000313" key="11">
    <source>
        <dbReference type="RefSeq" id="XP_002736188.1"/>
    </source>
</evidence>
<dbReference type="GeneID" id="100368228"/>
<dbReference type="SUPFAM" id="SSF48208">
    <property type="entry name" value="Six-hairpin glycosidases"/>
    <property type="match status" value="1"/>
</dbReference>
<keyword evidence="6" id="KW-0472">Membrane</keyword>
<evidence type="ECO:0000259" key="8">
    <source>
        <dbReference type="Pfam" id="PF00723"/>
    </source>
</evidence>
<dbReference type="InterPro" id="IPR011613">
    <property type="entry name" value="GH15-like"/>
</dbReference>
<dbReference type="Gene3D" id="1.50.10.10">
    <property type="match status" value="1"/>
</dbReference>
<evidence type="ECO:0000256" key="1">
    <source>
        <dbReference type="ARBA" id="ARBA00005131"/>
    </source>
</evidence>
<feature type="region of interest" description="Disordered" evidence="7">
    <location>
        <begin position="649"/>
        <end position="677"/>
    </location>
</feature>
<keyword evidence="4 6" id="KW-0112">Calmodulin-binding</keyword>
<dbReference type="InterPro" id="IPR008928">
    <property type="entry name" value="6-hairpin_glycosidase_sf"/>
</dbReference>
<proteinExistence type="inferred from homology"/>